<protein>
    <submittedName>
        <fullName evidence="2">Uncharacterized protein</fullName>
    </submittedName>
</protein>
<evidence type="ECO:0000256" key="1">
    <source>
        <dbReference type="SAM" id="SignalP"/>
    </source>
</evidence>
<gene>
    <name evidence="2" type="ORF">ACFFI0_16250</name>
</gene>
<dbReference type="EMBL" id="JBHLWO010000002">
    <property type="protein sequence ID" value="MFC0319876.1"/>
    <property type="molecule type" value="Genomic_DNA"/>
</dbReference>
<organism evidence="2 3">
    <name type="scientific">Olivibacter oleidegradans</name>
    <dbReference type="NCBI Taxonomy" id="760123"/>
    <lineage>
        <taxon>Bacteria</taxon>
        <taxon>Pseudomonadati</taxon>
        <taxon>Bacteroidota</taxon>
        <taxon>Sphingobacteriia</taxon>
        <taxon>Sphingobacteriales</taxon>
        <taxon>Sphingobacteriaceae</taxon>
        <taxon>Olivibacter</taxon>
    </lineage>
</organism>
<comment type="caution">
    <text evidence="2">The sequence shown here is derived from an EMBL/GenBank/DDBJ whole genome shotgun (WGS) entry which is preliminary data.</text>
</comment>
<feature type="signal peptide" evidence="1">
    <location>
        <begin position="1"/>
        <end position="26"/>
    </location>
</feature>
<sequence length="85" mass="9636">MNRKMIKLAGLAGMVMAYWIATQQTAHLNVPTNEIDLFDTEMDLRDFMGLTAATRSFITTRGGDETIQKPEGDWAMYETLLANYE</sequence>
<name>A0ABV6HLW4_9SPHI</name>
<evidence type="ECO:0000313" key="3">
    <source>
        <dbReference type="Proteomes" id="UP001589774"/>
    </source>
</evidence>
<reference evidence="2 3" key="1">
    <citation type="submission" date="2024-09" db="EMBL/GenBank/DDBJ databases">
        <authorList>
            <person name="Sun Q."/>
            <person name="Mori K."/>
        </authorList>
    </citation>
    <scope>NUCLEOTIDE SEQUENCE [LARGE SCALE GENOMIC DNA]</scope>
    <source>
        <strain evidence="2 3">CCM 7765</strain>
    </source>
</reference>
<dbReference type="RefSeq" id="WP_130855502.1">
    <property type="nucleotide sequence ID" value="NZ_JBHLWO010000002.1"/>
</dbReference>
<keyword evidence="1" id="KW-0732">Signal</keyword>
<dbReference type="Proteomes" id="UP001589774">
    <property type="component" value="Unassembled WGS sequence"/>
</dbReference>
<feature type="chain" id="PRO_5046830404" evidence="1">
    <location>
        <begin position="27"/>
        <end position="85"/>
    </location>
</feature>
<accession>A0ABV6HLW4</accession>
<keyword evidence="3" id="KW-1185">Reference proteome</keyword>
<proteinExistence type="predicted"/>
<evidence type="ECO:0000313" key="2">
    <source>
        <dbReference type="EMBL" id="MFC0319876.1"/>
    </source>
</evidence>